<feature type="region of interest" description="Disordered" evidence="1">
    <location>
        <begin position="332"/>
        <end position="358"/>
    </location>
</feature>
<dbReference type="AlphaFoldDB" id="A0A6L2LPM1"/>
<gene>
    <name evidence="2" type="ORF">Tci_035138</name>
</gene>
<protein>
    <submittedName>
        <fullName evidence="2">Uncharacterized protein</fullName>
    </submittedName>
</protein>
<proteinExistence type="predicted"/>
<sequence length="358" mass="40051">MSYLASINRDIVMIVSTDVHSGTAGEFSVACTAGIVTVVGWYGPSKMHFLKASPFGLEEACLTCNAQLGTEMGLDVADTLCFQLGGARRRMTWRKFILALCLHTAEKMANDGFEAYWLGLAPSYVHIRDPVRRLCHKMISCSISGRGHAPEKVTGMLRGKIRAKLFGRHFIRRLAAYFGLVSDEGLRGLSMITCELPMIDLHELVRLNIYVRLRDTWAWVGPGLERQLAVVAEAPKDVNGAYNEVEGDWAVSIPVQAPQPPPFASDRTFVQRLSVLEDEIHRLRGDMGEHRRVLGSMACDFSRFTTWTVTSLSRTMDQSGVRYMSYSDSPLPYQRRTRCRTSDAITSTSHQDEQQPDP</sequence>
<evidence type="ECO:0000313" key="2">
    <source>
        <dbReference type="EMBL" id="GEU63160.1"/>
    </source>
</evidence>
<dbReference type="EMBL" id="BKCJ010004799">
    <property type="protein sequence ID" value="GEU63160.1"/>
    <property type="molecule type" value="Genomic_DNA"/>
</dbReference>
<comment type="caution">
    <text evidence="2">The sequence shown here is derived from an EMBL/GenBank/DDBJ whole genome shotgun (WGS) entry which is preliminary data.</text>
</comment>
<reference evidence="2" key="1">
    <citation type="journal article" date="2019" name="Sci. Rep.">
        <title>Draft genome of Tanacetum cinerariifolium, the natural source of mosquito coil.</title>
        <authorList>
            <person name="Yamashiro T."/>
            <person name="Shiraishi A."/>
            <person name="Satake H."/>
            <person name="Nakayama K."/>
        </authorList>
    </citation>
    <scope>NUCLEOTIDE SEQUENCE</scope>
</reference>
<name>A0A6L2LPM1_TANCI</name>
<evidence type="ECO:0000256" key="1">
    <source>
        <dbReference type="SAM" id="MobiDB-lite"/>
    </source>
</evidence>
<organism evidence="2">
    <name type="scientific">Tanacetum cinerariifolium</name>
    <name type="common">Dalmatian daisy</name>
    <name type="synonym">Chrysanthemum cinerariifolium</name>
    <dbReference type="NCBI Taxonomy" id="118510"/>
    <lineage>
        <taxon>Eukaryota</taxon>
        <taxon>Viridiplantae</taxon>
        <taxon>Streptophyta</taxon>
        <taxon>Embryophyta</taxon>
        <taxon>Tracheophyta</taxon>
        <taxon>Spermatophyta</taxon>
        <taxon>Magnoliopsida</taxon>
        <taxon>eudicotyledons</taxon>
        <taxon>Gunneridae</taxon>
        <taxon>Pentapetalae</taxon>
        <taxon>asterids</taxon>
        <taxon>campanulids</taxon>
        <taxon>Asterales</taxon>
        <taxon>Asteraceae</taxon>
        <taxon>Asteroideae</taxon>
        <taxon>Anthemideae</taxon>
        <taxon>Anthemidinae</taxon>
        <taxon>Tanacetum</taxon>
    </lineage>
</organism>
<accession>A0A6L2LPM1</accession>